<dbReference type="Pfam" id="PF18962">
    <property type="entry name" value="Por_Secre_tail"/>
    <property type="match status" value="1"/>
</dbReference>
<evidence type="ECO:0000259" key="2">
    <source>
        <dbReference type="Pfam" id="PF18962"/>
    </source>
</evidence>
<evidence type="ECO:0000259" key="3">
    <source>
        <dbReference type="Pfam" id="PF25021"/>
    </source>
</evidence>
<dbReference type="PANTHER" id="PTHR46388:SF2">
    <property type="entry name" value="NHL REPEAT-CONTAINING PROTEIN 2"/>
    <property type="match status" value="1"/>
</dbReference>
<proteinExistence type="predicted"/>
<name>A0A2S7SXM2_9BACT</name>
<dbReference type="InterPro" id="IPR011042">
    <property type="entry name" value="6-blade_b-propeller_TolB-like"/>
</dbReference>
<feature type="domain" description="Secretion system C-terminal sorting" evidence="2">
    <location>
        <begin position="653"/>
        <end position="723"/>
    </location>
</feature>
<accession>A0A2S7SXM2</accession>
<feature type="signal peptide" evidence="1">
    <location>
        <begin position="1"/>
        <end position="23"/>
    </location>
</feature>
<dbReference type="AlphaFoldDB" id="A0A2S7SXM2"/>
<dbReference type="InterPro" id="IPR026444">
    <property type="entry name" value="Secre_tail"/>
</dbReference>
<dbReference type="OrthoDB" id="791543at2"/>
<keyword evidence="1" id="KW-0732">Signal</keyword>
<reference evidence="4 5" key="1">
    <citation type="submission" date="2018-01" db="EMBL/GenBank/DDBJ databases">
        <title>A novel member of the phylum Bacteroidetes isolated from glacier ice.</title>
        <authorList>
            <person name="Liu Q."/>
            <person name="Xin Y.-H."/>
        </authorList>
    </citation>
    <scope>NUCLEOTIDE SEQUENCE [LARGE SCALE GENOMIC DNA]</scope>
    <source>
        <strain evidence="4 5">RB1R16</strain>
    </source>
</reference>
<feature type="domain" description="Teneurin NHL" evidence="3">
    <location>
        <begin position="154"/>
        <end position="202"/>
    </location>
</feature>
<evidence type="ECO:0000313" key="4">
    <source>
        <dbReference type="EMBL" id="PQJ11357.1"/>
    </source>
</evidence>
<feature type="chain" id="PRO_5015770450" evidence="1">
    <location>
        <begin position="24"/>
        <end position="735"/>
    </location>
</feature>
<dbReference type="InterPro" id="IPR056822">
    <property type="entry name" value="TEN_NHL"/>
</dbReference>
<dbReference type="SUPFAM" id="SSF63829">
    <property type="entry name" value="Calcium-dependent phosphotriesterase"/>
    <property type="match status" value="1"/>
</dbReference>
<dbReference type="RefSeq" id="WP_105038236.1">
    <property type="nucleotide sequence ID" value="NZ_PPSL01000002.1"/>
</dbReference>
<dbReference type="Pfam" id="PF25021">
    <property type="entry name" value="TEN_NHL"/>
    <property type="match status" value="1"/>
</dbReference>
<evidence type="ECO:0000256" key="1">
    <source>
        <dbReference type="SAM" id="SignalP"/>
    </source>
</evidence>
<comment type="caution">
    <text evidence="4">The sequence shown here is derived from an EMBL/GenBank/DDBJ whole genome shotgun (WGS) entry which is preliminary data.</text>
</comment>
<dbReference type="Gene3D" id="2.120.10.30">
    <property type="entry name" value="TolB, C-terminal domain"/>
    <property type="match status" value="3"/>
</dbReference>
<dbReference type="EMBL" id="PPSL01000002">
    <property type="protein sequence ID" value="PQJ11357.1"/>
    <property type="molecule type" value="Genomic_DNA"/>
</dbReference>
<keyword evidence="5" id="KW-1185">Reference proteome</keyword>
<dbReference type="NCBIfam" id="TIGR04183">
    <property type="entry name" value="Por_Secre_tail"/>
    <property type="match status" value="1"/>
</dbReference>
<organism evidence="4 5">
    <name type="scientific">Flavipsychrobacter stenotrophus</name>
    <dbReference type="NCBI Taxonomy" id="2077091"/>
    <lineage>
        <taxon>Bacteria</taxon>
        <taxon>Pseudomonadati</taxon>
        <taxon>Bacteroidota</taxon>
        <taxon>Chitinophagia</taxon>
        <taxon>Chitinophagales</taxon>
        <taxon>Chitinophagaceae</taxon>
        <taxon>Flavipsychrobacter</taxon>
    </lineage>
</organism>
<dbReference type="PANTHER" id="PTHR46388">
    <property type="entry name" value="NHL REPEAT-CONTAINING PROTEIN 2"/>
    <property type="match status" value="1"/>
</dbReference>
<protein>
    <submittedName>
        <fullName evidence="4">Uncharacterized protein</fullName>
    </submittedName>
</protein>
<dbReference type="Proteomes" id="UP000239872">
    <property type="component" value="Unassembled WGS sequence"/>
</dbReference>
<sequence>MTNARYTLPGLILLIICSFTANAQIIRTIAGTGVYSSAFVGDGGPAKIAGLGCPYAVFVDTNGILYFTDNANHVVKKVTRNGIITTICGNGVPVYGGDGGPATAASLAAPTAIIMDPAGNLIIGDAGNKVVRKINSAGIISTIAGTHAFVPVGGDGGPATDAGLGSVSGLAYDAAGNLYIADGNTKVRKVNTAGIISTVAGNGALGNAGNGGQATAASFDGISDIAFDAAGNMYIAEKNSFTVRKVNTAGIITAYAGLGPASSGSTGDGGPASAARLNGTAGLRFDTAGNLYLTEQNVHKIRRINPAGIISTYAGSISAGFAGDGGPATTARFNYPSQICFDKRGNMYITDKGIQGPSGSPWGHRIRQIYKVDTFHISVAPSPVLCGNTAATFTAHPTQAYYTYVYKWFVNNLPVGTNSATYASTTVHNQDTVICNIIDTANGGMLLAKSDTIIMTVLPPILPLVHVTHSGDTICAGLTMTFSATATNGGTAPVFKWYVNGVYMWTGTMFAYIPVTGDFVTCVLTSNDPCAFPVTSHVDIPLTVIPSFRPYIHIHADPDTVVAYWSQIITLFSNLTYSGTAPTFQWYNNHGPIAGETNNFYQQAMYGPDTFYCIMHSNGYCAVPDFDTSNIIYISTGKLAVEDLATQSASFTIYPNPNNGHFTLKGIIHDGKSGSVSVDVKNVLGQSVYTSTINHTGKAIEQSIDLGNDLPPGMYYLMTSDSHGNRAIPFLVHSH</sequence>
<evidence type="ECO:0000313" key="5">
    <source>
        <dbReference type="Proteomes" id="UP000239872"/>
    </source>
</evidence>
<gene>
    <name evidence="4" type="ORF">CJD36_006030</name>
</gene>